<proteinExistence type="predicted"/>
<evidence type="ECO:0000313" key="2">
    <source>
        <dbReference type="Proteomes" id="UP000475862"/>
    </source>
</evidence>
<protein>
    <submittedName>
        <fullName evidence="1">Uncharacterized protein</fullName>
    </submittedName>
</protein>
<dbReference type="AlphaFoldDB" id="A0A6G0TLJ4"/>
<dbReference type="Proteomes" id="UP000475862">
    <property type="component" value="Unassembled WGS sequence"/>
</dbReference>
<organism evidence="1 2">
    <name type="scientific">Aphis glycines</name>
    <name type="common">Soybean aphid</name>
    <dbReference type="NCBI Taxonomy" id="307491"/>
    <lineage>
        <taxon>Eukaryota</taxon>
        <taxon>Metazoa</taxon>
        <taxon>Ecdysozoa</taxon>
        <taxon>Arthropoda</taxon>
        <taxon>Hexapoda</taxon>
        <taxon>Insecta</taxon>
        <taxon>Pterygota</taxon>
        <taxon>Neoptera</taxon>
        <taxon>Paraneoptera</taxon>
        <taxon>Hemiptera</taxon>
        <taxon>Sternorrhyncha</taxon>
        <taxon>Aphidomorpha</taxon>
        <taxon>Aphidoidea</taxon>
        <taxon>Aphididae</taxon>
        <taxon>Aphidini</taxon>
        <taxon>Aphis</taxon>
        <taxon>Aphis</taxon>
    </lineage>
</organism>
<dbReference type="EMBL" id="VYZN01000027">
    <property type="protein sequence ID" value="KAE9534744.1"/>
    <property type="molecule type" value="Genomic_DNA"/>
</dbReference>
<name>A0A6G0TLJ4_APHGL</name>
<evidence type="ECO:0000313" key="1">
    <source>
        <dbReference type="EMBL" id="KAE9534744.1"/>
    </source>
</evidence>
<keyword evidence="2" id="KW-1185">Reference proteome</keyword>
<reference evidence="1 2" key="1">
    <citation type="submission" date="2019-08" db="EMBL/GenBank/DDBJ databases">
        <title>The genome of the soybean aphid Biotype 1, its phylome, world population structure and adaptation to the North American continent.</title>
        <authorList>
            <person name="Giordano R."/>
            <person name="Donthu R.K."/>
            <person name="Hernandez A.G."/>
            <person name="Wright C.L."/>
            <person name="Zimin A.V."/>
        </authorList>
    </citation>
    <scope>NUCLEOTIDE SEQUENCE [LARGE SCALE GENOMIC DNA]</scope>
    <source>
        <tissue evidence="1">Whole aphids</tissue>
    </source>
</reference>
<gene>
    <name evidence="1" type="ORF">AGLY_008036</name>
</gene>
<accession>A0A6G0TLJ4</accession>
<sequence>MIRYDIITKQGCSIALLILPNLLTISQISLNKLVTQTKKIHSAKIKCVSVPCGMRNTHEAQNEYKNIKLRFANKVSILYHREGLVLPFRSGYPGISNLRGANHKDPSKICLSCKSHVYVHSNHELCNLGFSLPMYIKDINESWRDRKTASPTNNTPGTNFPEYLYLLKLNTGGVICSQHNISLDDTCYDKFTSYT</sequence>
<comment type="caution">
    <text evidence="1">The sequence shown here is derived from an EMBL/GenBank/DDBJ whole genome shotgun (WGS) entry which is preliminary data.</text>
</comment>